<dbReference type="EMBL" id="HADY01020356">
    <property type="protein sequence ID" value="SBP58841.1"/>
    <property type="molecule type" value="Transcribed_RNA"/>
</dbReference>
<sequence length="103" mass="11278">PAELWNTSICRSSLSPSLANPPPAAHQDPPGSALYPCSAPSASNLEYLLPVSFFNPDFTTFPLSSLYVSRLFLHLISVGRTQLLLCCSFSFSLNKLLFELSKK</sequence>
<evidence type="ECO:0000256" key="1">
    <source>
        <dbReference type="SAM" id="MobiDB-lite"/>
    </source>
</evidence>
<proteinExistence type="predicted"/>
<reference evidence="2" key="2">
    <citation type="submission" date="2016-06" db="EMBL/GenBank/DDBJ databases">
        <title>The genome of a short-lived fish provides insights into sex chromosome evolution and the genetic control of aging.</title>
        <authorList>
            <person name="Reichwald K."/>
            <person name="Felder M."/>
            <person name="Petzold A."/>
            <person name="Koch P."/>
            <person name="Groth M."/>
            <person name="Platzer M."/>
        </authorList>
    </citation>
    <scope>NUCLEOTIDE SEQUENCE</scope>
    <source>
        <tissue evidence="2">Brain</tissue>
    </source>
</reference>
<name>A0A1A8AWI8_NOTFU</name>
<dbReference type="EMBL" id="HAEJ01004885">
    <property type="protein sequence ID" value="SBS45342.1"/>
    <property type="molecule type" value="Transcribed_RNA"/>
</dbReference>
<protein>
    <submittedName>
        <fullName evidence="2">Zinc finger protein, multitype 1</fullName>
    </submittedName>
</protein>
<feature type="non-terminal residue" evidence="2">
    <location>
        <position position="1"/>
    </location>
</feature>
<gene>
    <name evidence="2" type="primary">ZFPM1</name>
</gene>
<organism evidence="2">
    <name type="scientific">Nothobranchius furzeri</name>
    <name type="common">Turquoise killifish</name>
    <dbReference type="NCBI Taxonomy" id="105023"/>
    <lineage>
        <taxon>Eukaryota</taxon>
        <taxon>Metazoa</taxon>
        <taxon>Chordata</taxon>
        <taxon>Craniata</taxon>
        <taxon>Vertebrata</taxon>
        <taxon>Euteleostomi</taxon>
        <taxon>Actinopterygii</taxon>
        <taxon>Neopterygii</taxon>
        <taxon>Teleostei</taxon>
        <taxon>Neoteleostei</taxon>
        <taxon>Acanthomorphata</taxon>
        <taxon>Ovalentaria</taxon>
        <taxon>Atherinomorphae</taxon>
        <taxon>Cyprinodontiformes</taxon>
        <taxon>Nothobranchiidae</taxon>
        <taxon>Nothobranchius</taxon>
    </lineage>
</organism>
<feature type="region of interest" description="Disordered" evidence="1">
    <location>
        <begin position="1"/>
        <end position="32"/>
    </location>
</feature>
<accession>A0A1A8AWI8</accession>
<feature type="compositionally biased region" description="Polar residues" evidence="1">
    <location>
        <begin position="1"/>
        <end position="11"/>
    </location>
</feature>
<evidence type="ECO:0000313" key="2">
    <source>
        <dbReference type="EMBL" id="SBP58841.1"/>
    </source>
</evidence>
<dbReference type="AlphaFoldDB" id="A0A1A8AWI8"/>
<feature type="non-terminal residue" evidence="2">
    <location>
        <position position="103"/>
    </location>
</feature>
<reference evidence="2" key="1">
    <citation type="submission" date="2016-05" db="EMBL/GenBank/DDBJ databases">
        <authorList>
            <person name="Lavstsen T."/>
            <person name="Jespersen J.S."/>
        </authorList>
    </citation>
    <scope>NUCLEOTIDE SEQUENCE</scope>
    <source>
        <tissue evidence="2">Brain</tissue>
    </source>
</reference>